<dbReference type="AlphaFoldDB" id="A0A852ST78"/>
<name>A0A852ST78_9MICO</name>
<dbReference type="Proteomes" id="UP000549913">
    <property type="component" value="Unassembled WGS sequence"/>
</dbReference>
<gene>
    <name evidence="1" type="ORF">BJ984_003376</name>
</gene>
<protein>
    <submittedName>
        <fullName evidence="1">Uncharacterized protein</fullName>
    </submittedName>
</protein>
<keyword evidence="2" id="KW-1185">Reference proteome</keyword>
<evidence type="ECO:0000313" key="2">
    <source>
        <dbReference type="Proteomes" id="UP000549913"/>
    </source>
</evidence>
<reference evidence="1 2" key="1">
    <citation type="submission" date="2020-07" db="EMBL/GenBank/DDBJ databases">
        <title>Sequencing the genomes of 1000 actinobacteria strains.</title>
        <authorList>
            <person name="Klenk H.-P."/>
        </authorList>
    </citation>
    <scope>NUCLEOTIDE SEQUENCE [LARGE SCALE GENOMIC DNA]</scope>
    <source>
        <strain evidence="1 2">DSM 26474</strain>
    </source>
</reference>
<evidence type="ECO:0000313" key="1">
    <source>
        <dbReference type="EMBL" id="NYD72218.1"/>
    </source>
</evidence>
<comment type="caution">
    <text evidence="1">The sequence shown here is derived from an EMBL/GenBank/DDBJ whole genome shotgun (WGS) entry which is preliminary data.</text>
</comment>
<dbReference type="EMBL" id="JACCBM010000001">
    <property type="protein sequence ID" value="NYD72218.1"/>
    <property type="molecule type" value="Genomic_DNA"/>
</dbReference>
<organism evidence="1 2">
    <name type="scientific">Herbiconiux flava</name>
    <dbReference type="NCBI Taxonomy" id="881268"/>
    <lineage>
        <taxon>Bacteria</taxon>
        <taxon>Bacillati</taxon>
        <taxon>Actinomycetota</taxon>
        <taxon>Actinomycetes</taxon>
        <taxon>Micrococcales</taxon>
        <taxon>Microbacteriaceae</taxon>
        <taxon>Herbiconiux</taxon>
    </lineage>
</organism>
<proteinExistence type="predicted"/>
<sequence length="154" mass="15853">MTLTSILPTLRLSIPDPFAIGRWPEWTVPTITDVVVSGVSLRRLVEVCGSPCVHVAAAVVPGTHGRPSDLAQSSVVVATVLAVTGGRLELDADVERVPAVLSEARLIGRASACRTRDLTLPGGAVLALPADLAVGDLVAVPCPGALARRDVLPA</sequence>
<dbReference type="RefSeq" id="WP_179549020.1">
    <property type="nucleotide sequence ID" value="NZ_BSEW01000002.1"/>
</dbReference>
<accession>A0A852ST78</accession>